<dbReference type="Gramene" id="TRITD4Bv1G194910.2">
    <property type="protein sequence ID" value="TRITD4Bv1G194910.2"/>
    <property type="gene ID" value="TRITD4Bv1G194910"/>
</dbReference>
<proteinExistence type="predicted"/>
<dbReference type="Proteomes" id="UP000324705">
    <property type="component" value="Chromosome 4B"/>
</dbReference>
<dbReference type="InterPro" id="IPR027417">
    <property type="entry name" value="P-loop_NTPase"/>
</dbReference>
<dbReference type="Gene3D" id="3.40.50.300">
    <property type="entry name" value="P-loop containing nucleotide triphosphate hydrolases"/>
    <property type="match status" value="1"/>
</dbReference>
<dbReference type="PANTHER" id="PTHR33377">
    <property type="entry name" value="OS10G0134700 PROTEIN-RELATED"/>
    <property type="match status" value="1"/>
</dbReference>
<gene>
    <name evidence="1" type="ORF">TRITD_4Bv1G194910</name>
</gene>
<evidence type="ECO:0000313" key="2">
    <source>
        <dbReference type="Proteomes" id="UP000324705"/>
    </source>
</evidence>
<accession>A0A9R0TD99</accession>
<keyword evidence="2" id="KW-1185">Reference proteome</keyword>
<protein>
    <recommendedName>
        <fullName evidence="3">NB-ARC domain-containing protein</fullName>
    </recommendedName>
</protein>
<dbReference type="OMA" id="METELII"/>
<reference evidence="1 2" key="1">
    <citation type="submission" date="2017-09" db="EMBL/GenBank/DDBJ databases">
        <authorList>
            <consortium name="International Durum Wheat Genome Sequencing Consortium (IDWGSC)"/>
            <person name="Milanesi L."/>
        </authorList>
    </citation>
    <scope>NUCLEOTIDE SEQUENCE [LARGE SCALE GENOMIC DNA]</scope>
    <source>
        <strain evidence="2">cv. Svevo</strain>
    </source>
</reference>
<dbReference type="PANTHER" id="PTHR33377:SF23">
    <property type="entry name" value="NB-ARC DOMAIN-CONTAINING PROTEIN"/>
    <property type="match status" value="1"/>
</dbReference>
<dbReference type="SUPFAM" id="SSF52540">
    <property type="entry name" value="P-loop containing nucleoside triphosphate hydrolases"/>
    <property type="match status" value="1"/>
</dbReference>
<sequence length="490" mass="55822">MEIFVSALMGELISRSMSSIINKYSKPPAEAVEAGLERILLRGQVIIDEAMGRHITNHGMLGQLSMLRYAMYQGYYVFDTFRCQPYQEEQNNLAASQCGAVSKFRYAQRLCVSSSNSKRTSQGLEEALDGLRSMILDASEMVRFLTTYPRMHRQPYSMHLLLEKCMFARQRETEVVINFLLCTEIQSCTSCFDVLPIVGPDSVGKSTLVAHVCEDERVRHHFSQIVSFRHDNFIIQDIASLEGRCAPRHENKGRLLIVVDIVGDLDEDLWEIMCSICRQSTTSGSKIIITSRSDKITKLGTTHTLVLKHLSHEAFWYFFKVVTFGSTDPKMHPRLVCLAMEIAESLNDNLVDANMTASVLRASFNINFWCKVLAFRRGYIQNQLCKFGEHPHELLSENRPVYFQPMGTTTEDILVLGTNQTCSSKEEVPKIMAIDVLYGTARPQGGTFKVLAWKSLIPPYHCYIQTYEIRELQARAVKRKRPLMNGIRRV</sequence>
<organism evidence="1 2">
    <name type="scientific">Triticum turgidum subsp. durum</name>
    <name type="common">Durum wheat</name>
    <name type="synonym">Triticum durum</name>
    <dbReference type="NCBI Taxonomy" id="4567"/>
    <lineage>
        <taxon>Eukaryota</taxon>
        <taxon>Viridiplantae</taxon>
        <taxon>Streptophyta</taxon>
        <taxon>Embryophyta</taxon>
        <taxon>Tracheophyta</taxon>
        <taxon>Spermatophyta</taxon>
        <taxon>Magnoliopsida</taxon>
        <taxon>Liliopsida</taxon>
        <taxon>Poales</taxon>
        <taxon>Poaceae</taxon>
        <taxon>BOP clade</taxon>
        <taxon>Pooideae</taxon>
        <taxon>Triticodae</taxon>
        <taxon>Triticeae</taxon>
        <taxon>Triticinae</taxon>
        <taxon>Triticum</taxon>
    </lineage>
</organism>
<dbReference type="AlphaFoldDB" id="A0A9R0TD99"/>
<dbReference type="GO" id="GO:0043531">
    <property type="term" value="F:ADP binding"/>
    <property type="evidence" value="ECO:0007669"/>
    <property type="project" value="InterPro"/>
</dbReference>
<dbReference type="EMBL" id="LT934118">
    <property type="protein sequence ID" value="VAI10804.1"/>
    <property type="molecule type" value="Genomic_DNA"/>
</dbReference>
<name>A0A9R0TD99_TRITD</name>
<evidence type="ECO:0008006" key="3">
    <source>
        <dbReference type="Google" id="ProtNLM"/>
    </source>
</evidence>
<evidence type="ECO:0000313" key="1">
    <source>
        <dbReference type="EMBL" id="VAI10804.1"/>
    </source>
</evidence>